<proteinExistence type="predicted"/>
<dbReference type="SUPFAM" id="SSF144232">
    <property type="entry name" value="HIT/MYND zinc finger-like"/>
    <property type="match status" value="1"/>
</dbReference>
<keyword evidence="1" id="KW-0479">Metal-binding</keyword>
<dbReference type="EMBL" id="JAUJFL010000011">
    <property type="protein sequence ID" value="KAK2596431.1"/>
    <property type="molecule type" value="Genomic_DNA"/>
</dbReference>
<dbReference type="InterPro" id="IPR002893">
    <property type="entry name" value="Znf_MYND"/>
</dbReference>
<dbReference type="Pfam" id="PF01753">
    <property type="entry name" value="zf-MYND"/>
    <property type="match status" value="1"/>
</dbReference>
<keyword evidence="7" id="KW-1185">Reference proteome</keyword>
<feature type="domain" description="MYND-type" evidence="5">
    <location>
        <begin position="155"/>
        <end position="197"/>
    </location>
</feature>
<gene>
    <name evidence="6" type="ORF">N8I77_013321</name>
</gene>
<protein>
    <recommendedName>
        <fullName evidence="5">MYND-type domain-containing protein</fullName>
    </recommendedName>
</protein>
<name>A0AAD9S2H8_PHOAM</name>
<evidence type="ECO:0000256" key="3">
    <source>
        <dbReference type="ARBA" id="ARBA00022833"/>
    </source>
</evidence>
<evidence type="ECO:0000256" key="4">
    <source>
        <dbReference type="PROSITE-ProRule" id="PRU00134"/>
    </source>
</evidence>
<dbReference type="AlphaFoldDB" id="A0AAD9S2H8"/>
<accession>A0AAD9S2H8</accession>
<evidence type="ECO:0000259" key="5">
    <source>
        <dbReference type="PROSITE" id="PS50865"/>
    </source>
</evidence>
<evidence type="ECO:0000313" key="6">
    <source>
        <dbReference type="EMBL" id="KAK2596431.1"/>
    </source>
</evidence>
<keyword evidence="3" id="KW-0862">Zinc</keyword>
<dbReference type="GO" id="GO:0008270">
    <property type="term" value="F:zinc ion binding"/>
    <property type="evidence" value="ECO:0007669"/>
    <property type="project" value="UniProtKB-KW"/>
</dbReference>
<reference evidence="6" key="1">
    <citation type="submission" date="2023-06" db="EMBL/GenBank/DDBJ databases">
        <authorList>
            <person name="Noh H."/>
        </authorList>
    </citation>
    <scope>NUCLEOTIDE SEQUENCE</scope>
    <source>
        <strain evidence="6">DUCC20226</strain>
    </source>
</reference>
<evidence type="ECO:0000256" key="1">
    <source>
        <dbReference type="ARBA" id="ARBA00022723"/>
    </source>
</evidence>
<dbReference type="Gene3D" id="6.10.140.2220">
    <property type="match status" value="1"/>
</dbReference>
<dbReference type="PROSITE" id="PS01360">
    <property type="entry name" value="ZF_MYND_1"/>
    <property type="match status" value="1"/>
</dbReference>
<keyword evidence="2 4" id="KW-0863">Zinc-finger</keyword>
<sequence length="209" mass="23728">MGRWGMCLFQGDQDLEIRGDITNAMDLVRPDDDDYDPDKELQSTAFREKLDSGLCDKLFKEFRAKEKSVLSWMGLFPDSKMHTVLLAAMVMQSGAKISDDNMQHLRDIVPRIHSSPGYAWPLNDDGFRDPGKVQFLAALEHYKPGTPRTFEEMSCYYCGKIQADIGKKLSVCARCKVASYCGHDCQKAHWSAHKPSCFDHKNPPMMLNV</sequence>
<evidence type="ECO:0000256" key="2">
    <source>
        <dbReference type="ARBA" id="ARBA00022771"/>
    </source>
</evidence>
<dbReference type="PROSITE" id="PS50865">
    <property type="entry name" value="ZF_MYND_2"/>
    <property type="match status" value="1"/>
</dbReference>
<evidence type="ECO:0000313" key="7">
    <source>
        <dbReference type="Proteomes" id="UP001265746"/>
    </source>
</evidence>
<dbReference type="Proteomes" id="UP001265746">
    <property type="component" value="Unassembled WGS sequence"/>
</dbReference>
<organism evidence="6 7">
    <name type="scientific">Phomopsis amygdali</name>
    <name type="common">Fusicoccum amygdali</name>
    <dbReference type="NCBI Taxonomy" id="1214568"/>
    <lineage>
        <taxon>Eukaryota</taxon>
        <taxon>Fungi</taxon>
        <taxon>Dikarya</taxon>
        <taxon>Ascomycota</taxon>
        <taxon>Pezizomycotina</taxon>
        <taxon>Sordariomycetes</taxon>
        <taxon>Sordariomycetidae</taxon>
        <taxon>Diaporthales</taxon>
        <taxon>Diaporthaceae</taxon>
        <taxon>Diaporthe</taxon>
    </lineage>
</organism>
<comment type="caution">
    <text evidence="6">The sequence shown here is derived from an EMBL/GenBank/DDBJ whole genome shotgun (WGS) entry which is preliminary data.</text>
</comment>